<comment type="caution">
    <text evidence="10">The sequence shown here is derived from an EMBL/GenBank/DDBJ whole genome shotgun (WGS) entry which is preliminary data.</text>
</comment>
<dbReference type="InterPro" id="IPR016166">
    <property type="entry name" value="FAD-bd_PCMH"/>
</dbReference>
<evidence type="ECO:0000256" key="4">
    <source>
        <dbReference type="ARBA" id="ARBA00022827"/>
    </source>
</evidence>
<dbReference type="GO" id="GO:0051537">
    <property type="term" value="F:2 iron, 2 sulfur cluster binding"/>
    <property type="evidence" value="ECO:0007669"/>
    <property type="project" value="UniProtKB-KW"/>
</dbReference>
<dbReference type="Pfam" id="PF01799">
    <property type="entry name" value="Fer2_2"/>
    <property type="match status" value="1"/>
</dbReference>
<dbReference type="EMBL" id="JSUQ01000020">
    <property type="protein sequence ID" value="KHQ50997.1"/>
    <property type="molecule type" value="Genomic_DNA"/>
</dbReference>
<dbReference type="SUPFAM" id="SSF56176">
    <property type="entry name" value="FAD-binding/transporter-associated domain-like"/>
    <property type="match status" value="1"/>
</dbReference>
<evidence type="ECO:0000256" key="2">
    <source>
        <dbReference type="ARBA" id="ARBA00022714"/>
    </source>
</evidence>
<gene>
    <name evidence="10" type="primary">coxM_1</name>
    <name evidence="10" type="ORF">OA50_04364</name>
</gene>
<dbReference type="CDD" id="cd00207">
    <property type="entry name" value="fer2"/>
    <property type="match status" value="1"/>
</dbReference>
<dbReference type="GO" id="GO:0046872">
    <property type="term" value="F:metal ion binding"/>
    <property type="evidence" value="ECO:0007669"/>
    <property type="project" value="UniProtKB-KW"/>
</dbReference>
<dbReference type="Pfam" id="PF00941">
    <property type="entry name" value="FAD_binding_5"/>
    <property type="match status" value="1"/>
</dbReference>
<dbReference type="Gene3D" id="1.10.150.120">
    <property type="entry name" value="[2Fe-2S]-binding domain"/>
    <property type="match status" value="1"/>
</dbReference>
<dbReference type="FunFam" id="3.10.20.30:FF:000020">
    <property type="entry name" value="Xanthine dehydrogenase iron-sulfur subunit"/>
    <property type="match status" value="1"/>
</dbReference>
<organism evidence="10 11">
    <name type="scientific">Mameliella alba</name>
    <dbReference type="NCBI Taxonomy" id="561184"/>
    <lineage>
        <taxon>Bacteria</taxon>
        <taxon>Pseudomonadati</taxon>
        <taxon>Pseudomonadota</taxon>
        <taxon>Alphaproteobacteria</taxon>
        <taxon>Rhodobacterales</taxon>
        <taxon>Roseobacteraceae</taxon>
        <taxon>Mameliella</taxon>
    </lineage>
</organism>
<feature type="domain" description="2Fe-2S ferredoxin-type" evidence="8">
    <location>
        <begin position="260"/>
        <end position="336"/>
    </location>
</feature>
<evidence type="ECO:0000256" key="5">
    <source>
        <dbReference type="ARBA" id="ARBA00023002"/>
    </source>
</evidence>
<evidence type="ECO:0000256" key="7">
    <source>
        <dbReference type="ARBA" id="ARBA00023014"/>
    </source>
</evidence>
<dbReference type="PANTHER" id="PTHR44379">
    <property type="entry name" value="OXIDOREDUCTASE WITH IRON-SULFUR SUBUNIT"/>
    <property type="match status" value="1"/>
</dbReference>
<evidence type="ECO:0000313" key="11">
    <source>
        <dbReference type="Proteomes" id="UP000030960"/>
    </source>
</evidence>
<keyword evidence="11" id="KW-1185">Reference proteome</keyword>
<dbReference type="InterPro" id="IPR036683">
    <property type="entry name" value="CO_DH_flav_C_dom_sf"/>
</dbReference>
<name>A0A0B3RSN8_9RHOB</name>
<dbReference type="InterPro" id="IPR002346">
    <property type="entry name" value="Mopterin_DH_FAD-bd"/>
</dbReference>
<evidence type="ECO:0000256" key="3">
    <source>
        <dbReference type="ARBA" id="ARBA00022723"/>
    </source>
</evidence>
<feature type="domain" description="FAD-binding PCMH-type" evidence="9">
    <location>
        <begin position="1"/>
        <end position="148"/>
    </location>
</feature>
<evidence type="ECO:0000259" key="9">
    <source>
        <dbReference type="PROSITE" id="PS51387"/>
    </source>
</evidence>
<dbReference type="SUPFAM" id="SSF55447">
    <property type="entry name" value="CO dehydrogenase flavoprotein C-terminal domain-like"/>
    <property type="match status" value="1"/>
</dbReference>
<proteinExistence type="predicted"/>
<dbReference type="SMART" id="SM01092">
    <property type="entry name" value="CO_deh_flav_C"/>
    <property type="match status" value="1"/>
</dbReference>
<dbReference type="InterPro" id="IPR002888">
    <property type="entry name" value="2Fe-2S-bd"/>
</dbReference>
<dbReference type="Gene3D" id="3.10.20.30">
    <property type="match status" value="1"/>
</dbReference>
<dbReference type="Pfam" id="PF00111">
    <property type="entry name" value="Fer2"/>
    <property type="match status" value="1"/>
</dbReference>
<dbReference type="PANTHER" id="PTHR44379:SF5">
    <property type="entry name" value="OXIDOREDUCTASE WITH IRON-SULFUR SUBUNIT"/>
    <property type="match status" value="1"/>
</dbReference>
<dbReference type="InterPro" id="IPR016169">
    <property type="entry name" value="FAD-bd_PCMH_sub2"/>
</dbReference>
<evidence type="ECO:0000256" key="6">
    <source>
        <dbReference type="ARBA" id="ARBA00023004"/>
    </source>
</evidence>
<dbReference type="PROSITE" id="PS51387">
    <property type="entry name" value="FAD_PCMH"/>
    <property type="match status" value="1"/>
</dbReference>
<protein>
    <submittedName>
        <fullName evidence="10">Carbon monoxide dehydrogenase, medium subunit</fullName>
        <ecNumber evidence="10">1.2.7.4</ecNumber>
    </submittedName>
</protein>
<keyword evidence="2" id="KW-0001">2Fe-2S</keyword>
<dbReference type="InterPro" id="IPR036010">
    <property type="entry name" value="2Fe-2S_ferredoxin-like_sf"/>
</dbReference>
<dbReference type="Gene3D" id="3.30.465.10">
    <property type="match status" value="1"/>
</dbReference>
<dbReference type="InterPro" id="IPR001041">
    <property type="entry name" value="2Fe-2S_ferredoxin-type"/>
</dbReference>
<keyword evidence="4" id="KW-0274">FAD</keyword>
<keyword evidence="7" id="KW-0411">Iron-sulfur</keyword>
<dbReference type="InterPro" id="IPR051452">
    <property type="entry name" value="Diverse_Oxidoreductases"/>
</dbReference>
<dbReference type="Pfam" id="PF03450">
    <property type="entry name" value="CO_deh_flav_C"/>
    <property type="match status" value="1"/>
</dbReference>
<dbReference type="PATRIC" id="fig|1515334.3.peg.4395"/>
<dbReference type="InterPro" id="IPR005107">
    <property type="entry name" value="CO_DH_flav_C"/>
</dbReference>
<dbReference type="AlphaFoldDB" id="A0A0B3RSN8"/>
<dbReference type="Gene3D" id="3.30.390.50">
    <property type="entry name" value="CO dehydrogenase flavoprotein, C-terminal domain"/>
    <property type="match status" value="1"/>
</dbReference>
<dbReference type="GO" id="GO:0043885">
    <property type="term" value="F:anaerobic carbon-monoxide dehydrogenase activity"/>
    <property type="evidence" value="ECO:0007669"/>
    <property type="project" value="UniProtKB-EC"/>
</dbReference>
<dbReference type="InterPro" id="IPR036884">
    <property type="entry name" value="2Fe-2S-bd_dom_sf"/>
</dbReference>
<dbReference type="PROSITE" id="PS51085">
    <property type="entry name" value="2FE2S_FER_2"/>
    <property type="match status" value="1"/>
</dbReference>
<dbReference type="EC" id="1.2.7.4" evidence="10"/>
<dbReference type="FunFam" id="3.30.465.10:FF:000017">
    <property type="entry name" value="Xanthine dehydrogenase, FAD binding subunit"/>
    <property type="match status" value="1"/>
</dbReference>
<evidence type="ECO:0000256" key="1">
    <source>
        <dbReference type="ARBA" id="ARBA00022630"/>
    </source>
</evidence>
<keyword evidence="1" id="KW-0285">Flavoprotein</keyword>
<dbReference type="STRING" id="561184.SAMN05216376_102440"/>
<dbReference type="SUPFAM" id="SSF54292">
    <property type="entry name" value="2Fe-2S ferredoxin-like"/>
    <property type="match status" value="1"/>
</dbReference>
<reference evidence="10 11" key="1">
    <citation type="submission" date="2014-10" db="EMBL/GenBank/DDBJ databases">
        <title>Genome sequence of Ponticoccus sp. strain UMTAT08 isolated from clonal culture of toxic dinoflagellate Alexandrium tamiyavanichii.</title>
        <authorList>
            <person name="Gan H.Y."/>
            <person name="Muhd D.-D."/>
            <person name="Mohd Noor M.E."/>
            <person name="Yeong Y.S."/>
            <person name="Usup G."/>
        </authorList>
    </citation>
    <scope>NUCLEOTIDE SEQUENCE [LARGE SCALE GENOMIC DNA]</scope>
    <source>
        <strain evidence="10 11">UMTAT08</strain>
    </source>
</reference>
<dbReference type="FunFam" id="1.10.150.120:FF:000003">
    <property type="entry name" value="Carbon monoxide dehydrogenase, small subunit"/>
    <property type="match status" value="1"/>
</dbReference>
<dbReference type="Proteomes" id="UP000030960">
    <property type="component" value="Unassembled WGS sequence"/>
</dbReference>
<dbReference type="InterPro" id="IPR036318">
    <property type="entry name" value="FAD-bd_PCMH-like_sf"/>
</dbReference>
<dbReference type="SUPFAM" id="SSF47741">
    <property type="entry name" value="CO dehydrogenase ISP C-domain like"/>
    <property type="match status" value="1"/>
</dbReference>
<evidence type="ECO:0000313" key="10">
    <source>
        <dbReference type="EMBL" id="KHQ50997.1"/>
    </source>
</evidence>
<accession>A0A0B3RSN8</accession>
<evidence type="ECO:0000259" key="8">
    <source>
        <dbReference type="PROSITE" id="PS51085"/>
    </source>
</evidence>
<dbReference type="InterPro" id="IPR012675">
    <property type="entry name" value="Beta-grasp_dom_sf"/>
</dbReference>
<keyword evidence="6" id="KW-0408">Iron</keyword>
<keyword evidence="3" id="KW-0479">Metal-binding</keyword>
<keyword evidence="5 10" id="KW-0560">Oxidoreductase</keyword>
<dbReference type="GO" id="GO:0071949">
    <property type="term" value="F:FAD binding"/>
    <property type="evidence" value="ECO:0007669"/>
    <property type="project" value="InterPro"/>
</dbReference>
<sequence>MIACGHSLVPMMKLRMAVLSHLVDLRDIPDLQGIEIGADSVSLGAMVTQHELIAHAGLGEAVPLLREAALQIADPQVRYLGTLGGNVANGDPDNDMPGLMQCLDATYQVTGPDDLRQIQARDFYESAYFTARADDEILTRLMVPIPAAGTGYAYEKQKRKIGDYATAAAAVLVGKGFASIAMTNLADMPVWSAEAGAALAAGDREGAVSAALAAIDPQEDMRGPVEFKRHVAGVVPRRAIDRALSRVAGCGLRGRLMSKMHVKLTVNGAAVEGLAEPRTLLIHFLRESLGVTGPHVGCETSHCGACTVDMDGRSVKSCTVFVAQAQGADVTTVEGLVNADGSLSVLQEMFREHHGLQCGFCTPGMITRAHRFLQENPTPTEEEVRFGMAGNLCRCTGYQNIVKAILAAAEMMNAQDTPSSAEGVGQQKVEAAE</sequence>